<name>S5ZNX0_9SPIR</name>
<evidence type="ECO:0000256" key="1">
    <source>
        <dbReference type="SAM" id="Phobius"/>
    </source>
</evidence>
<gene>
    <name evidence="2" type="ORF">TPE_1843</name>
</gene>
<protein>
    <submittedName>
        <fullName evidence="2">Uncharacterized protein</fullName>
    </submittedName>
</protein>
<sequence>MEIREDFVKKIMRKTSLIIKVVFIGFMMLFSISCNQGINVDLADDESMSLVTPYSDMDDLSMSRSIVFENSDVVDWKVARFFALIQKIDFESEYPWHGAVISKYPVIIYHPDSNRVRYYEFRVIKNGIELGSITCNALKSAGTPVAYVSTMTHKVPIEMARRLANFAGDMKLTSVNYPNQFIVRETEVNSRSIELGETQFKDALTGKAVERSAVFIERSIVECLHEADEETLKQLEITPEAKIQMLTEAEEHTSAMSDLWKHIDEITPKILTTTDEEVEREYKNPYAITVEAERHIYNTETTAVQKTILDDWYNKRDWGNPYCYCGPAAVAFVVIGLGEKSGYKNTPLSIFEREKINNIYKFFENTIGTGPKVISSLSNGLGKHTNYKIEQKLCHKWNDVNSHLSNYNLPVISLRSGWYGDWGFHYRVIIGTETDRLREYHKISWWWFGWKSKYWTKDKYSHWYYMHDNGSDGGNFWERSGQVFQSTLGLVKHK</sequence>
<dbReference type="EMBL" id="CP004120">
    <property type="protein sequence ID" value="AGT44317.1"/>
    <property type="molecule type" value="Genomic_DNA"/>
</dbReference>
<dbReference type="STRING" id="1291379.TPE_1843"/>
<dbReference type="Proteomes" id="UP000015620">
    <property type="component" value="Chromosome"/>
</dbReference>
<dbReference type="RefSeq" id="WP_020965615.1">
    <property type="nucleotide sequence ID" value="NC_022097.1"/>
</dbReference>
<dbReference type="HOGENOM" id="CLU_551994_0_0_12"/>
<feature type="transmembrane region" description="Helical" evidence="1">
    <location>
        <begin position="17"/>
        <end position="38"/>
    </location>
</feature>
<dbReference type="AlphaFoldDB" id="S5ZNX0"/>
<keyword evidence="3" id="KW-1185">Reference proteome</keyword>
<dbReference type="PATRIC" id="fig|1291379.3.peg.1816"/>
<keyword evidence="1" id="KW-0812">Transmembrane</keyword>
<accession>S5ZNX0</accession>
<evidence type="ECO:0000313" key="3">
    <source>
        <dbReference type="Proteomes" id="UP000015620"/>
    </source>
</evidence>
<keyword evidence="1" id="KW-0472">Membrane</keyword>
<proteinExistence type="predicted"/>
<dbReference type="PROSITE" id="PS51257">
    <property type="entry name" value="PROKAR_LIPOPROTEIN"/>
    <property type="match status" value="1"/>
</dbReference>
<reference evidence="2 3" key="1">
    <citation type="journal article" date="2013" name="PLoS ONE">
        <title>Genome-Wide Relatedness of Treponema pedis, from Gingiva and Necrotic Skin Lesions of Pigs, with the Human Oral Pathogen Treponema denticola.</title>
        <authorList>
            <person name="Svartstrom O."/>
            <person name="Mushtaq M."/>
            <person name="Pringle M."/>
            <person name="Segerman B."/>
        </authorList>
    </citation>
    <scope>NUCLEOTIDE SEQUENCE [LARGE SCALE GENOMIC DNA]</scope>
    <source>
        <strain evidence="2">T A4</strain>
    </source>
</reference>
<dbReference type="KEGG" id="tped:TPE_1843"/>
<dbReference type="GeneID" id="301090338"/>
<organism evidence="2 3">
    <name type="scientific">Treponema pedis str. T A4</name>
    <dbReference type="NCBI Taxonomy" id="1291379"/>
    <lineage>
        <taxon>Bacteria</taxon>
        <taxon>Pseudomonadati</taxon>
        <taxon>Spirochaetota</taxon>
        <taxon>Spirochaetia</taxon>
        <taxon>Spirochaetales</taxon>
        <taxon>Treponemataceae</taxon>
        <taxon>Treponema</taxon>
    </lineage>
</organism>
<keyword evidence="1" id="KW-1133">Transmembrane helix</keyword>
<evidence type="ECO:0000313" key="2">
    <source>
        <dbReference type="EMBL" id="AGT44317.1"/>
    </source>
</evidence>